<organism evidence="2 3">
    <name type="scientific">Actinidia rufa</name>
    <dbReference type="NCBI Taxonomy" id="165716"/>
    <lineage>
        <taxon>Eukaryota</taxon>
        <taxon>Viridiplantae</taxon>
        <taxon>Streptophyta</taxon>
        <taxon>Embryophyta</taxon>
        <taxon>Tracheophyta</taxon>
        <taxon>Spermatophyta</taxon>
        <taxon>Magnoliopsida</taxon>
        <taxon>eudicotyledons</taxon>
        <taxon>Gunneridae</taxon>
        <taxon>Pentapetalae</taxon>
        <taxon>asterids</taxon>
        <taxon>Ericales</taxon>
        <taxon>Actinidiaceae</taxon>
        <taxon>Actinidia</taxon>
    </lineage>
</organism>
<dbReference type="PANTHER" id="PTHR35420">
    <property type="entry name" value="OS02G0198500 PROTEIN"/>
    <property type="match status" value="1"/>
</dbReference>
<evidence type="ECO:0000256" key="1">
    <source>
        <dbReference type="SAM" id="Phobius"/>
    </source>
</evidence>
<sequence>MARYFDIVGGGEAAEGIVVHGSGTWVLYVGMIIMSVSIISMVVFACGHDDDQSSNPKKQKNGGGGPPDCGDCGCWFNGDGGAGCGGGGCAVGVAAAAAVVWCGGGGGGGGGGVVVVAEVEGVGVVVDEWFGGVPRI</sequence>
<name>A0A7J0G312_9ERIC</name>
<dbReference type="Proteomes" id="UP000585474">
    <property type="component" value="Unassembled WGS sequence"/>
</dbReference>
<gene>
    <name evidence="2" type="ORF">Acr_17g0007470</name>
</gene>
<feature type="transmembrane region" description="Helical" evidence="1">
    <location>
        <begin position="25"/>
        <end position="47"/>
    </location>
</feature>
<keyword evidence="3" id="KW-1185">Reference proteome</keyword>
<keyword evidence="1" id="KW-0472">Membrane</keyword>
<protein>
    <submittedName>
        <fullName evidence="2">Uncharacterized protein</fullName>
    </submittedName>
</protein>
<evidence type="ECO:0000313" key="3">
    <source>
        <dbReference type="Proteomes" id="UP000585474"/>
    </source>
</evidence>
<accession>A0A7J0G312</accession>
<proteinExistence type="predicted"/>
<keyword evidence="1" id="KW-1133">Transmembrane helix</keyword>
<reference evidence="2 3" key="1">
    <citation type="submission" date="2019-07" db="EMBL/GenBank/DDBJ databases">
        <title>De Novo Assembly of kiwifruit Actinidia rufa.</title>
        <authorList>
            <person name="Sugita-Konishi S."/>
            <person name="Sato K."/>
            <person name="Mori E."/>
            <person name="Abe Y."/>
            <person name="Kisaki G."/>
            <person name="Hamano K."/>
            <person name="Suezawa K."/>
            <person name="Otani M."/>
            <person name="Fukuda T."/>
            <person name="Manabe T."/>
            <person name="Gomi K."/>
            <person name="Tabuchi M."/>
            <person name="Akimitsu K."/>
            <person name="Kataoka I."/>
        </authorList>
    </citation>
    <scope>NUCLEOTIDE SEQUENCE [LARGE SCALE GENOMIC DNA]</scope>
    <source>
        <strain evidence="3">cv. Fuchu</strain>
    </source>
</reference>
<comment type="caution">
    <text evidence="2">The sequence shown here is derived from an EMBL/GenBank/DDBJ whole genome shotgun (WGS) entry which is preliminary data.</text>
</comment>
<dbReference type="AlphaFoldDB" id="A0A7J0G312"/>
<keyword evidence="1" id="KW-0812">Transmembrane</keyword>
<dbReference type="EMBL" id="BJWL01000017">
    <property type="protein sequence ID" value="GFZ05175.1"/>
    <property type="molecule type" value="Genomic_DNA"/>
</dbReference>
<evidence type="ECO:0000313" key="2">
    <source>
        <dbReference type="EMBL" id="GFZ05175.1"/>
    </source>
</evidence>
<dbReference type="PANTHER" id="PTHR35420:SF1">
    <property type="entry name" value="OS09G0480532 PROTEIN"/>
    <property type="match status" value="1"/>
</dbReference>